<dbReference type="PANTHER" id="PTHR42939">
    <property type="entry name" value="ABC TRANSPORTER ATP-BINDING PROTEIN ALBC-RELATED"/>
    <property type="match status" value="1"/>
</dbReference>
<sequence length="320" mass="35985">MNDYASRTRNGDARPQSPTGQAAIEIENLTVSYGRHQILKGLSLEVPTGSIFGFLGVNGSGKTAAIKTLLGFQRPTSGRARVLGYDVVNQQSEMRMHVGYVSETNSFYDFLTIPQLCALSRDLHQRWDQEAVDRSLKLFELPLNRHVKHFSKGMKSQLALCLALGHDPDLLILDEPTTVLDPVARQVFLKMLIKQVAMAGKTVFFSSHIISEVEAIADHVAVLHAGRLVIHDELDHVRDWQKQVRFTYIEEPLAEEIERLGRLPGVRRIEQEGRAVRLRAEGNVDALVETLQARPYELRNLEVTTVSLEDVLLEFLRGEV</sequence>
<keyword evidence="1" id="KW-0813">Transport</keyword>
<keyword evidence="2" id="KW-0547">Nucleotide-binding</keyword>
<evidence type="ECO:0000313" key="6">
    <source>
        <dbReference type="EMBL" id="GHO97641.1"/>
    </source>
</evidence>
<dbReference type="AlphaFoldDB" id="A0A8J3IYN7"/>
<dbReference type="PANTHER" id="PTHR42939:SF1">
    <property type="entry name" value="ABC TRANSPORTER ATP-BINDING PROTEIN ALBC-RELATED"/>
    <property type="match status" value="1"/>
</dbReference>
<dbReference type="GO" id="GO:0005524">
    <property type="term" value="F:ATP binding"/>
    <property type="evidence" value="ECO:0007669"/>
    <property type="project" value="UniProtKB-KW"/>
</dbReference>
<reference evidence="6" key="1">
    <citation type="submission" date="2020-10" db="EMBL/GenBank/DDBJ databases">
        <title>Taxonomic study of unclassified bacteria belonging to the class Ktedonobacteria.</title>
        <authorList>
            <person name="Yabe S."/>
            <person name="Wang C.M."/>
            <person name="Zheng Y."/>
            <person name="Sakai Y."/>
            <person name="Cavaletti L."/>
            <person name="Monciardini P."/>
            <person name="Donadio S."/>
        </authorList>
    </citation>
    <scope>NUCLEOTIDE SEQUENCE</scope>
    <source>
        <strain evidence="6">ID150040</strain>
    </source>
</reference>
<dbReference type="Gene3D" id="3.40.50.300">
    <property type="entry name" value="P-loop containing nucleotide triphosphate hydrolases"/>
    <property type="match status" value="1"/>
</dbReference>
<dbReference type="EMBL" id="BNJK01000002">
    <property type="protein sequence ID" value="GHO97641.1"/>
    <property type="molecule type" value="Genomic_DNA"/>
</dbReference>
<gene>
    <name evidence="6" type="ORF">KSF_076890</name>
</gene>
<name>A0A8J3IYN7_9CHLR</name>
<dbReference type="PROSITE" id="PS50893">
    <property type="entry name" value="ABC_TRANSPORTER_2"/>
    <property type="match status" value="1"/>
</dbReference>
<organism evidence="6 7">
    <name type="scientific">Reticulibacter mediterranei</name>
    <dbReference type="NCBI Taxonomy" id="2778369"/>
    <lineage>
        <taxon>Bacteria</taxon>
        <taxon>Bacillati</taxon>
        <taxon>Chloroflexota</taxon>
        <taxon>Ktedonobacteria</taxon>
        <taxon>Ktedonobacterales</taxon>
        <taxon>Reticulibacteraceae</taxon>
        <taxon>Reticulibacter</taxon>
    </lineage>
</organism>
<dbReference type="Proteomes" id="UP000597444">
    <property type="component" value="Unassembled WGS sequence"/>
</dbReference>
<proteinExistence type="predicted"/>
<accession>A0A8J3IYN7</accession>
<dbReference type="CDD" id="cd03230">
    <property type="entry name" value="ABC_DR_subfamily_A"/>
    <property type="match status" value="1"/>
</dbReference>
<protein>
    <submittedName>
        <fullName evidence="6">ABC transporter ATP-binding protein</fullName>
    </submittedName>
</protein>
<dbReference type="InterPro" id="IPR003439">
    <property type="entry name" value="ABC_transporter-like_ATP-bd"/>
</dbReference>
<evidence type="ECO:0000256" key="4">
    <source>
        <dbReference type="SAM" id="MobiDB-lite"/>
    </source>
</evidence>
<dbReference type="SMART" id="SM00382">
    <property type="entry name" value="AAA"/>
    <property type="match status" value="1"/>
</dbReference>
<keyword evidence="3 6" id="KW-0067">ATP-binding</keyword>
<evidence type="ECO:0000313" key="7">
    <source>
        <dbReference type="Proteomes" id="UP000597444"/>
    </source>
</evidence>
<dbReference type="InterPro" id="IPR051782">
    <property type="entry name" value="ABC_Transporter_VariousFunc"/>
</dbReference>
<comment type="caution">
    <text evidence="6">The sequence shown here is derived from an EMBL/GenBank/DDBJ whole genome shotgun (WGS) entry which is preliminary data.</text>
</comment>
<dbReference type="SUPFAM" id="SSF52540">
    <property type="entry name" value="P-loop containing nucleoside triphosphate hydrolases"/>
    <property type="match status" value="1"/>
</dbReference>
<feature type="region of interest" description="Disordered" evidence="4">
    <location>
        <begin position="1"/>
        <end position="20"/>
    </location>
</feature>
<dbReference type="Pfam" id="PF00005">
    <property type="entry name" value="ABC_tran"/>
    <property type="match status" value="1"/>
</dbReference>
<keyword evidence="7" id="KW-1185">Reference proteome</keyword>
<evidence type="ECO:0000259" key="5">
    <source>
        <dbReference type="PROSITE" id="PS50893"/>
    </source>
</evidence>
<dbReference type="RefSeq" id="WP_220208422.1">
    <property type="nucleotide sequence ID" value="NZ_BNJK01000002.1"/>
</dbReference>
<dbReference type="InterPro" id="IPR003593">
    <property type="entry name" value="AAA+_ATPase"/>
</dbReference>
<dbReference type="GO" id="GO:0016887">
    <property type="term" value="F:ATP hydrolysis activity"/>
    <property type="evidence" value="ECO:0007669"/>
    <property type="project" value="InterPro"/>
</dbReference>
<dbReference type="InterPro" id="IPR027417">
    <property type="entry name" value="P-loop_NTPase"/>
</dbReference>
<evidence type="ECO:0000256" key="2">
    <source>
        <dbReference type="ARBA" id="ARBA00022741"/>
    </source>
</evidence>
<evidence type="ECO:0000256" key="1">
    <source>
        <dbReference type="ARBA" id="ARBA00022448"/>
    </source>
</evidence>
<evidence type="ECO:0000256" key="3">
    <source>
        <dbReference type="ARBA" id="ARBA00022840"/>
    </source>
</evidence>
<feature type="domain" description="ABC transporter" evidence="5">
    <location>
        <begin position="24"/>
        <end position="250"/>
    </location>
</feature>